<proteinExistence type="predicted"/>
<evidence type="ECO:0000256" key="2">
    <source>
        <dbReference type="ARBA" id="ARBA00022827"/>
    </source>
</evidence>
<evidence type="ECO:0000256" key="1">
    <source>
        <dbReference type="ARBA" id="ARBA00022630"/>
    </source>
</evidence>
<protein>
    <recommendedName>
        <fullName evidence="4">FAD-binding domain-containing protein</fullName>
    </recommendedName>
</protein>
<dbReference type="InterPro" id="IPR051104">
    <property type="entry name" value="FAD_monoxygenase"/>
</dbReference>
<dbReference type="GO" id="GO:0016491">
    <property type="term" value="F:oxidoreductase activity"/>
    <property type="evidence" value="ECO:0007669"/>
    <property type="project" value="UniProtKB-KW"/>
</dbReference>
<dbReference type="InterPro" id="IPR036188">
    <property type="entry name" value="FAD/NAD-bd_sf"/>
</dbReference>
<keyword evidence="2" id="KW-0274">FAD</keyword>
<gene>
    <name evidence="5" type="ORF">N7532_000316</name>
</gene>
<dbReference type="PANTHER" id="PTHR46720">
    <property type="entry name" value="HYDROXYLASE, PUTATIVE (AFU_ORTHOLOGUE AFUA_3G01460)-RELATED"/>
    <property type="match status" value="1"/>
</dbReference>
<keyword evidence="1" id="KW-0285">Flavoprotein</keyword>
<dbReference type="PRINTS" id="PR00420">
    <property type="entry name" value="RNGMNOXGNASE"/>
</dbReference>
<dbReference type="GO" id="GO:0071949">
    <property type="term" value="F:FAD binding"/>
    <property type="evidence" value="ECO:0007669"/>
    <property type="project" value="InterPro"/>
</dbReference>
<dbReference type="GeneID" id="81351799"/>
<dbReference type="RefSeq" id="XP_056480044.1">
    <property type="nucleotide sequence ID" value="XM_056612820.1"/>
</dbReference>
<dbReference type="SUPFAM" id="SSF54373">
    <property type="entry name" value="FAD-linked reductases, C-terminal domain"/>
    <property type="match status" value="1"/>
</dbReference>
<dbReference type="Gene3D" id="3.50.50.60">
    <property type="entry name" value="FAD/NAD(P)-binding domain"/>
    <property type="match status" value="1"/>
</dbReference>
<organism evidence="5 6">
    <name type="scientific">Penicillium argentinense</name>
    <dbReference type="NCBI Taxonomy" id="1131581"/>
    <lineage>
        <taxon>Eukaryota</taxon>
        <taxon>Fungi</taxon>
        <taxon>Dikarya</taxon>
        <taxon>Ascomycota</taxon>
        <taxon>Pezizomycotina</taxon>
        <taxon>Eurotiomycetes</taxon>
        <taxon>Eurotiomycetidae</taxon>
        <taxon>Eurotiales</taxon>
        <taxon>Aspergillaceae</taxon>
        <taxon>Penicillium</taxon>
    </lineage>
</organism>
<sequence length="426" mass="47422">MGFEDKRVAIIGGGLGGMSFLNAALYAGLKNVQLYEQAPQFGEVGAGVNITSNANRILDAFGLQESMTEKSSRQLPCYMEYHNYKTGDYLGHIDEFSRPPARLLHRAHLLDSLKERVPESSVNLGKRLASIDRSAAGAAPYTLHFEDGSTAEADIVIGCDGIKSNVRLDMGLGDSPNYSGQVVYRGFVDYKDLPEETAQLLRKTVNFRGPKRHVLILPIGNKETQTDRAAIIGFMSEPLEAWDSESWMSRSDIESLHQHVRDWCPQVQDIISGLRKGSPDGRMLKQALYVRDPLDKWYEMKDGQKDAGIILLGDSAHSTLPHQGQGTCMAIESGIALATILRHWKGENLADAFQFYQDLRKPRTDRVTQTSYEAGKLASSDSPDQMTGNFNPEALAERMKWIMEYNVLEDLKSKGAEVLDFQDSRL</sequence>
<accession>A0A9W9G505</accession>
<reference evidence="5" key="1">
    <citation type="submission" date="2022-11" db="EMBL/GenBank/DDBJ databases">
        <authorList>
            <person name="Petersen C."/>
        </authorList>
    </citation>
    <scope>NUCLEOTIDE SEQUENCE</scope>
    <source>
        <strain evidence="5">IBT 30761</strain>
    </source>
</reference>
<evidence type="ECO:0000259" key="4">
    <source>
        <dbReference type="Pfam" id="PF01494"/>
    </source>
</evidence>
<dbReference type="InterPro" id="IPR002938">
    <property type="entry name" value="FAD-bd"/>
</dbReference>
<dbReference type="SUPFAM" id="SSF51905">
    <property type="entry name" value="FAD/NAD(P)-binding domain"/>
    <property type="match status" value="1"/>
</dbReference>
<dbReference type="Pfam" id="PF01494">
    <property type="entry name" value="FAD_binding_3"/>
    <property type="match status" value="1"/>
</dbReference>
<evidence type="ECO:0000256" key="3">
    <source>
        <dbReference type="ARBA" id="ARBA00023002"/>
    </source>
</evidence>
<dbReference type="EMBL" id="JAPQKI010000001">
    <property type="protein sequence ID" value="KAJ5112271.1"/>
    <property type="molecule type" value="Genomic_DNA"/>
</dbReference>
<dbReference type="Proteomes" id="UP001149074">
    <property type="component" value="Unassembled WGS sequence"/>
</dbReference>
<name>A0A9W9G505_9EURO</name>
<evidence type="ECO:0000313" key="6">
    <source>
        <dbReference type="Proteomes" id="UP001149074"/>
    </source>
</evidence>
<dbReference type="AlphaFoldDB" id="A0A9W9G505"/>
<keyword evidence="6" id="KW-1185">Reference proteome</keyword>
<reference evidence="5" key="2">
    <citation type="journal article" date="2023" name="IMA Fungus">
        <title>Comparative genomic study of the Penicillium genus elucidates a diverse pangenome and 15 lateral gene transfer events.</title>
        <authorList>
            <person name="Petersen C."/>
            <person name="Sorensen T."/>
            <person name="Nielsen M.R."/>
            <person name="Sondergaard T.E."/>
            <person name="Sorensen J.L."/>
            <person name="Fitzpatrick D.A."/>
            <person name="Frisvad J.C."/>
            <person name="Nielsen K.L."/>
        </authorList>
    </citation>
    <scope>NUCLEOTIDE SEQUENCE</scope>
    <source>
        <strain evidence="5">IBT 30761</strain>
    </source>
</reference>
<feature type="domain" description="FAD-binding" evidence="4">
    <location>
        <begin position="7"/>
        <end position="173"/>
    </location>
</feature>
<keyword evidence="3" id="KW-0560">Oxidoreductase</keyword>
<dbReference type="PANTHER" id="PTHR46720:SF3">
    <property type="entry name" value="FAD-BINDING DOMAIN-CONTAINING PROTEIN-RELATED"/>
    <property type="match status" value="1"/>
</dbReference>
<evidence type="ECO:0000313" key="5">
    <source>
        <dbReference type="EMBL" id="KAJ5112271.1"/>
    </source>
</evidence>
<comment type="caution">
    <text evidence="5">The sequence shown here is derived from an EMBL/GenBank/DDBJ whole genome shotgun (WGS) entry which is preliminary data.</text>
</comment>
<dbReference type="GO" id="GO:0044550">
    <property type="term" value="P:secondary metabolite biosynthetic process"/>
    <property type="evidence" value="ECO:0007669"/>
    <property type="project" value="TreeGrafter"/>
</dbReference>
<dbReference type="OrthoDB" id="5428495at2759"/>